<dbReference type="InterPro" id="IPR003593">
    <property type="entry name" value="AAA+_ATPase"/>
</dbReference>
<evidence type="ECO:0000256" key="5">
    <source>
        <dbReference type="ARBA" id="ARBA00022777"/>
    </source>
</evidence>
<dbReference type="InterPro" id="IPR030665">
    <property type="entry name" value="KaiC"/>
</dbReference>
<dbReference type="PANTHER" id="PTHR42926">
    <property type="match status" value="1"/>
</dbReference>
<dbReference type="InterPro" id="IPR010624">
    <property type="entry name" value="KaiC_dom"/>
</dbReference>
<gene>
    <name evidence="8" type="ORF">ACFQGB_03380</name>
</gene>
<evidence type="ECO:0000256" key="6">
    <source>
        <dbReference type="ARBA" id="ARBA00022801"/>
    </source>
</evidence>
<keyword evidence="4" id="KW-0677">Repeat</keyword>
<dbReference type="PRINTS" id="PR01874">
    <property type="entry name" value="DNAREPAIRADA"/>
</dbReference>
<name>A0ABD5V8I8_9EURY</name>
<feature type="domain" description="KaiC" evidence="7">
    <location>
        <begin position="240"/>
        <end position="474"/>
    </location>
</feature>
<proteinExistence type="predicted"/>
<comment type="caution">
    <text evidence="8">The sequence shown here is derived from an EMBL/GenBank/DDBJ whole genome shotgun (WGS) entry which is preliminary data.</text>
</comment>
<dbReference type="GO" id="GO:0016787">
    <property type="term" value="F:hydrolase activity"/>
    <property type="evidence" value="ECO:0007669"/>
    <property type="project" value="UniProtKB-KW"/>
</dbReference>
<feature type="domain" description="KaiC" evidence="7">
    <location>
        <begin position="7"/>
        <end position="238"/>
    </location>
</feature>
<evidence type="ECO:0000313" key="9">
    <source>
        <dbReference type="Proteomes" id="UP001596395"/>
    </source>
</evidence>
<keyword evidence="6" id="KW-0378">Hydrolase</keyword>
<keyword evidence="3" id="KW-0808">Transferase</keyword>
<dbReference type="InterPro" id="IPR014774">
    <property type="entry name" value="KaiC-like_dom"/>
</dbReference>
<keyword evidence="9" id="KW-1185">Reference proteome</keyword>
<reference evidence="8 9" key="1">
    <citation type="journal article" date="2019" name="Int. J. Syst. Evol. Microbiol.">
        <title>The Global Catalogue of Microorganisms (GCM) 10K type strain sequencing project: providing services to taxonomists for standard genome sequencing and annotation.</title>
        <authorList>
            <consortium name="The Broad Institute Genomics Platform"/>
            <consortium name="The Broad Institute Genome Sequencing Center for Infectious Disease"/>
            <person name="Wu L."/>
            <person name="Ma J."/>
        </authorList>
    </citation>
    <scope>NUCLEOTIDE SEQUENCE [LARGE SCALE GENOMIC DNA]</scope>
    <source>
        <strain evidence="8 9">GX26</strain>
    </source>
</reference>
<dbReference type="SMART" id="SM00382">
    <property type="entry name" value="AAA"/>
    <property type="match status" value="2"/>
</dbReference>
<dbReference type="SUPFAM" id="SSF52540">
    <property type="entry name" value="P-loop containing nucleoside triphosphate hydrolases"/>
    <property type="match status" value="2"/>
</dbReference>
<accession>A0ABD5V8I8</accession>
<dbReference type="Proteomes" id="UP001596395">
    <property type="component" value="Unassembled WGS sequence"/>
</dbReference>
<dbReference type="AlphaFoldDB" id="A0ABD5V8I8"/>
<dbReference type="RefSeq" id="WP_336348902.1">
    <property type="nucleotide sequence ID" value="NZ_JAZAQL010000001.1"/>
</dbReference>
<dbReference type="Pfam" id="PF06745">
    <property type="entry name" value="ATPase"/>
    <property type="match status" value="2"/>
</dbReference>
<keyword evidence="2" id="KW-0597">Phosphoprotein</keyword>
<evidence type="ECO:0000256" key="3">
    <source>
        <dbReference type="ARBA" id="ARBA00022679"/>
    </source>
</evidence>
<dbReference type="EMBL" id="JBHSXN010000001">
    <property type="protein sequence ID" value="MFC6951895.1"/>
    <property type="molecule type" value="Genomic_DNA"/>
</dbReference>
<sequence length="482" mass="51951">MSTTPTARLSTGVQGLDDVLEGGLVPNRAYLLRGGPGMGKTILGEHFLTADDAETSLFVSLEESAENLRANAASVGIDLSGVEIVDFSPDADRFGDGGAYDVFAPGDRGPSLSEGIREAVEAHAPDRVFVDPLSRLRQFTADQSAFYDEVGAFTSYVRDGDATLLFSTQPTTASPDEDLEFVADGSIELAHERKGRTISVRKHRGASFQSGTHTVTIDGDGMHVYPKLVPDVRTREFEATMQSTGVGEFDRILGGGISPGTVTVISGATGVGKTTTAAQVAVAAAERDERTVAYLFEEAEDTFVHRADAIGMPVSSMLDDGSLALETVEALAVSPDEFAAGVREEVEERGARVVVIDGIAGYRTAIRGADDDLVRELHALCRYLRGMGVTVLLTDDVHTVTGDFEPTSERISYLADNILFLRYLEYRGELRKAVGVLKKRSSDFERTLREFEITADGIDIGEPLRDLRGILTGTPEWSREDE</sequence>
<dbReference type="PANTHER" id="PTHR42926:SF1">
    <property type="entry name" value="CIRCADIAN CLOCK OSCILLATOR PROTEIN KAIC 1"/>
    <property type="match status" value="1"/>
</dbReference>
<evidence type="ECO:0000313" key="8">
    <source>
        <dbReference type="EMBL" id="MFC6951895.1"/>
    </source>
</evidence>
<evidence type="ECO:0000256" key="1">
    <source>
        <dbReference type="ARBA" id="ARBA00012513"/>
    </source>
</evidence>
<dbReference type="PROSITE" id="PS51146">
    <property type="entry name" value="KAIC"/>
    <property type="match status" value="2"/>
</dbReference>
<dbReference type="EC" id="2.7.11.1" evidence="1"/>
<evidence type="ECO:0000256" key="2">
    <source>
        <dbReference type="ARBA" id="ARBA00022553"/>
    </source>
</evidence>
<dbReference type="InterPro" id="IPR051347">
    <property type="entry name" value="Circadian_clock_KaiC-rel"/>
</dbReference>
<evidence type="ECO:0000259" key="7">
    <source>
        <dbReference type="PROSITE" id="PS51146"/>
    </source>
</evidence>
<dbReference type="Gene3D" id="3.40.50.300">
    <property type="entry name" value="P-loop containing nucleotide triphosphate hydrolases"/>
    <property type="match status" value="2"/>
</dbReference>
<dbReference type="PIRSF" id="PIRSF039117">
    <property type="entry name" value="KaiC"/>
    <property type="match status" value="1"/>
</dbReference>
<keyword evidence="5" id="KW-0418">Kinase</keyword>
<protein>
    <recommendedName>
        <fullName evidence="1">non-specific serine/threonine protein kinase</fullName>
        <ecNumber evidence="1">2.7.11.1</ecNumber>
    </recommendedName>
</protein>
<organism evidence="8 9">
    <name type="scientific">Halorubellus litoreus</name>
    <dbReference type="NCBI Taxonomy" id="755308"/>
    <lineage>
        <taxon>Archaea</taxon>
        <taxon>Methanobacteriati</taxon>
        <taxon>Methanobacteriota</taxon>
        <taxon>Stenosarchaea group</taxon>
        <taxon>Halobacteria</taxon>
        <taxon>Halobacteriales</taxon>
        <taxon>Halorubellaceae</taxon>
        <taxon>Halorubellus</taxon>
    </lineage>
</organism>
<evidence type="ECO:0000256" key="4">
    <source>
        <dbReference type="ARBA" id="ARBA00022737"/>
    </source>
</evidence>
<dbReference type="GO" id="GO:0004674">
    <property type="term" value="F:protein serine/threonine kinase activity"/>
    <property type="evidence" value="ECO:0007669"/>
    <property type="project" value="UniProtKB-EC"/>
</dbReference>
<dbReference type="InterPro" id="IPR027417">
    <property type="entry name" value="P-loop_NTPase"/>
</dbReference>